<gene>
    <name evidence="2" type="ORF">S01H4_43046</name>
</gene>
<dbReference type="InterPro" id="IPR038723">
    <property type="entry name" value="ArnR1-like_HTH"/>
</dbReference>
<accession>X1DH54</accession>
<dbReference type="AlphaFoldDB" id="X1DH54"/>
<evidence type="ECO:0000259" key="1">
    <source>
        <dbReference type="Pfam" id="PF14947"/>
    </source>
</evidence>
<dbReference type="InterPro" id="IPR036388">
    <property type="entry name" value="WH-like_DNA-bd_sf"/>
</dbReference>
<comment type="caution">
    <text evidence="2">The sequence shown here is derived from an EMBL/GenBank/DDBJ whole genome shotgun (WGS) entry which is preliminary data.</text>
</comment>
<evidence type="ECO:0000313" key="2">
    <source>
        <dbReference type="EMBL" id="GAG95766.1"/>
    </source>
</evidence>
<dbReference type="EMBL" id="BART01023705">
    <property type="protein sequence ID" value="GAG95766.1"/>
    <property type="molecule type" value="Genomic_DNA"/>
</dbReference>
<protein>
    <recommendedName>
        <fullName evidence="1">ArnR1-like winged helix-turn-helix domain-containing protein</fullName>
    </recommendedName>
</protein>
<dbReference type="Gene3D" id="1.10.10.10">
    <property type="entry name" value="Winged helix-like DNA-binding domain superfamily/Winged helix DNA-binding domain"/>
    <property type="match status" value="1"/>
</dbReference>
<sequence>MEKIYHKSYGGYSYEIMDEKAYDRFWWGRKPSSKEAFESWLKDPNMTQHQLMIESGKNYPLRTIRKLLKAGIIRRFKREGYVKVERKKRRGEIDIFAEILYLANEGGVGKTTIVYQANLNFKIVERYLSNLLERDLIEIIDELYETTDRGITFLEHYEEIEKLGIAS</sequence>
<name>X1DH54_9ZZZZ</name>
<organism evidence="2">
    <name type="scientific">marine sediment metagenome</name>
    <dbReference type="NCBI Taxonomy" id="412755"/>
    <lineage>
        <taxon>unclassified sequences</taxon>
        <taxon>metagenomes</taxon>
        <taxon>ecological metagenomes</taxon>
    </lineage>
</organism>
<feature type="domain" description="ArnR1-like winged helix-turn-helix" evidence="1">
    <location>
        <begin position="89"/>
        <end position="163"/>
    </location>
</feature>
<dbReference type="InterPro" id="IPR036390">
    <property type="entry name" value="WH_DNA-bd_sf"/>
</dbReference>
<reference evidence="2" key="1">
    <citation type="journal article" date="2014" name="Front. Microbiol.">
        <title>High frequency of phylogenetically diverse reductive dehalogenase-homologous genes in deep subseafloor sedimentary metagenomes.</title>
        <authorList>
            <person name="Kawai M."/>
            <person name="Futagami T."/>
            <person name="Toyoda A."/>
            <person name="Takaki Y."/>
            <person name="Nishi S."/>
            <person name="Hori S."/>
            <person name="Arai W."/>
            <person name="Tsubouchi T."/>
            <person name="Morono Y."/>
            <person name="Uchiyama I."/>
            <person name="Ito T."/>
            <person name="Fujiyama A."/>
            <person name="Inagaki F."/>
            <person name="Takami H."/>
        </authorList>
    </citation>
    <scope>NUCLEOTIDE SEQUENCE</scope>
    <source>
        <strain evidence="2">Expedition CK06-06</strain>
    </source>
</reference>
<dbReference type="Pfam" id="PF14947">
    <property type="entry name" value="HTH_45"/>
    <property type="match status" value="1"/>
</dbReference>
<dbReference type="SUPFAM" id="SSF46785">
    <property type="entry name" value="Winged helix' DNA-binding domain"/>
    <property type="match status" value="1"/>
</dbReference>
<proteinExistence type="predicted"/>